<evidence type="ECO:0000313" key="1">
    <source>
        <dbReference type="EMBL" id="MBY78494.1"/>
    </source>
</evidence>
<accession>A0A2S2QL92</accession>
<dbReference type="AlphaFoldDB" id="A0A2S2QL92"/>
<reference evidence="1" key="1">
    <citation type="submission" date="2018-04" db="EMBL/GenBank/DDBJ databases">
        <title>Transcriptome assembly of Sipha flava.</title>
        <authorList>
            <person name="Scully E.D."/>
            <person name="Geib S.M."/>
            <person name="Palmer N.A."/>
            <person name="Koch K."/>
            <person name="Bradshaw J."/>
            <person name="Heng-Moss T."/>
            <person name="Sarath G."/>
        </authorList>
    </citation>
    <scope>NUCLEOTIDE SEQUENCE</scope>
</reference>
<sequence>MCGDSIPTTRNLGFLKRETEKSDWLAGRCRDCGSLERCSSSCTGERCEGLMRLVMVVVVQREERQKMISNQRTRLIDRERGFLAIVTRRAHAAVYGHGYVGRSAASG</sequence>
<dbReference type="EMBL" id="GGMS01009291">
    <property type="protein sequence ID" value="MBY78494.1"/>
    <property type="molecule type" value="Transcribed_RNA"/>
</dbReference>
<name>A0A2S2QL92_9HEMI</name>
<protein>
    <submittedName>
        <fullName evidence="1">Uncharacterized protein</fullName>
    </submittedName>
</protein>
<gene>
    <name evidence="1" type="ORF">g.173173</name>
</gene>
<organism evidence="1">
    <name type="scientific">Sipha flava</name>
    <name type="common">yellow sugarcane aphid</name>
    <dbReference type="NCBI Taxonomy" id="143950"/>
    <lineage>
        <taxon>Eukaryota</taxon>
        <taxon>Metazoa</taxon>
        <taxon>Ecdysozoa</taxon>
        <taxon>Arthropoda</taxon>
        <taxon>Hexapoda</taxon>
        <taxon>Insecta</taxon>
        <taxon>Pterygota</taxon>
        <taxon>Neoptera</taxon>
        <taxon>Paraneoptera</taxon>
        <taxon>Hemiptera</taxon>
        <taxon>Sternorrhyncha</taxon>
        <taxon>Aphidomorpha</taxon>
        <taxon>Aphidoidea</taxon>
        <taxon>Aphididae</taxon>
        <taxon>Sipha</taxon>
    </lineage>
</organism>
<proteinExistence type="predicted"/>